<feature type="region of interest" description="Disordered" evidence="1">
    <location>
        <begin position="63"/>
        <end position="96"/>
    </location>
</feature>
<reference evidence="2" key="2">
    <citation type="submission" date="2023-06" db="EMBL/GenBank/DDBJ databases">
        <authorList>
            <consortium name="Lawrence Berkeley National Laboratory"/>
            <person name="Haridas S."/>
            <person name="Hensen N."/>
            <person name="Bonometti L."/>
            <person name="Westerberg I."/>
            <person name="Brannstrom I.O."/>
            <person name="Guillou S."/>
            <person name="Cros-Aarteil S."/>
            <person name="Calhoun S."/>
            <person name="Kuo A."/>
            <person name="Mondo S."/>
            <person name="Pangilinan J."/>
            <person name="Riley R."/>
            <person name="Labutti K."/>
            <person name="Andreopoulos B."/>
            <person name="Lipzen A."/>
            <person name="Chen C."/>
            <person name="Yanf M."/>
            <person name="Daum C."/>
            <person name="Ng V."/>
            <person name="Clum A."/>
            <person name="Steindorff A."/>
            <person name="Ohm R."/>
            <person name="Martin F."/>
            <person name="Silar P."/>
            <person name="Natvig D."/>
            <person name="Lalanne C."/>
            <person name="Gautier V."/>
            <person name="Ament-Velasquez S.L."/>
            <person name="Kruys A."/>
            <person name="Hutchinson M.I."/>
            <person name="Powell A.J."/>
            <person name="Barry K."/>
            <person name="Miller A.N."/>
            <person name="Grigoriev I.V."/>
            <person name="Debuchy R."/>
            <person name="Gladieux P."/>
            <person name="Thoren M.H."/>
            <person name="Johannesson H."/>
        </authorList>
    </citation>
    <scope>NUCLEOTIDE SEQUENCE</scope>
    <source>
        <strain evidence="2">CBS 955.72</strain>
    </source>
</reference>
<evidence type="ECO:0000313" key="2">
    <source>
        <dbReference type="EMBL" id="KAK3360218.1"/>
    </source>
</evidence>
<evidence type="ECO:0000313" key="3">
    <source>
        <dbReference type="Proteomes" id="UP001275084"/>
    </source>
</evidence>
<gene>
    <name evidence="2" type="ORF">B0T25DRAFT_124357</name>
</gene>
<evidence type="ECO:0000256" key="1">
    <source>
        <dbReference type="SAM" id="MobiDB-lite"/>
    </source>
</evidence>
<sequence>MRPQEIARACCAASMAGRSWAGSMVHGPWKLSKLSRSRRPCWPACQPPCWPVQSSWAIVEIASTRETDRQASDSRDSGDSRDSRDSNSPETQQDADTEACFFLFSFFAAHPDRETCPGRGRRPALARLARLAARGSRGGLRRPSAPVPWLVFLQVW</sequence>
<feature type="compositionally biased region" description="Basic and acidic residues" evidence="1">
    <location>
        <begin position="63"/>
        <end position="87"/>
    </location>
</feature>
<dbReference type="AlphaFoldDB" id="A0AAJ0MID9"/>
<comment type="caution">
    <text evidence="2">The sequence shown here is derived from an EMBL/GenBank/DDBJ whole genome shotgun (WGS) entry which is preliminary data.</text>
</comment>
<accession>A0AAJ0MID9</accession>
<keyword evidence="3" id="KW-1185">Reference proteome</keyword>
<name>A0AAJ0MID9_9PEZI</name>
<reference evidence="2" key="1">
    <citation type="journal article" date="2023" name="Mol. Phylogenet. Evol.">
        <title>Genome-scale phylogeny and comparative genomics of the fungal order Sordariales.</title>
        <authorList>
            <person name="Hensen N."/>
            <person name="Bonometti L."/>
            <person name="Westerberg I."/>
            <person name="Brannstrom I.O."/>
            <person name="Guillou S."/>
            <person name="Cros-Aarteil S."/>
            <person name="Calhoun S."/>
            <person name="Haridas S."/>
            <person name="Kuo A."/>
            <person name="Mondo S."/>
            <person name="Pangilinan J."/>
            <person name="Riley R."/>
            <person name="LaButti K."/>
            <person name="Andreopoulos B."/>
            <person name="Lipzen A."/>
            <person name="Chen C."/>
            <person name="Yan M."/>
            <person name="Daum C."/>
            <person name="Ng V."/>
            <person name="Clum A."/>
            <person name="Steindorff A."/>
            <person name="Ohm R.A."/>
            <person name="Martin F."/>
            <person name="Silar P."/>
            <person name="Natvig D.O."/>
            <person name="Lalanne C."/>
            <person name="Gautier V."/>
            <person name="Ament-Velasquez S.L."/>
            <person name="Kruys A."/>
            <person name="Hutchinson M.I."/>
            <person name="Powell A.J."/>
            <person name="Barry K."/>
            <person name="Miller A.N."/>
            <person name="Grigoriev I.V."/>
            <person name="Debuchy R."/>
            <person name="Gladieux P."/>
            <person name="Hiltunen Thoren M."/>
            <person name="Johannesson H."/>
        </authorList>
    </citation>
    <scope>NUCLEOTIDE SEQUENCE</scope>
    <source>
        <strain evidence="2">CBS 955.72</strain>
    </source>
</reference>
<organism evidence="2 3">
    <name type="scientific">Lasiosphaeria hispida</name>
    <dbReference type="NCBI Taxonomy" id="260671"/>
    <lineage>
        <taxon>Eukaryota</taxon>
        <taxon>Fungi</taxon>
        <taxon>Dikarya</taxon>
        <taxon>Ascomycota</taxon>
        <taxon>Pezizomycotina</taxon>
        <taxon>Sordariomycetes</taxon>
        <taxon>Sordariomycetidae</taxon>
        <taxon>Sordariales</taxon>
        <taxon>Lasiosphaeriaceae</taxon>
        <taxon>Lasiosphaeria</taxon>
    </lineage>
</organism>
<protein>
    <submittedName>
        <fullName evidence="2">Uncharacterized protein</fullName>
    </submittedName>
</protein>
<dbReference type="Proteomes" id="UP001275084">
    <property type="component" value="Unassembled WGS sequence"/>
</dbReference>
<dbReference type="EMBL" id="JAUIQD010000002">
    <property type="protein sequence ID" value="KAK3360218.1"/>
    <property type="molecule type" value="Genomic_DNA"/>
</dbReference>
<proteinExistence type="predicted"/>